<dbReference type="PROSITE" id="PS00141">
    <property type="entry name" value="ASP_PROTEASE"/>
    <property type="match status" value="1"/>
</dbReference>
<keyword evidence="2" id="KW-1185">Reference proteome</keyword>
<dbReference type="Proteomes" id="UP001374535">
    <property type="component" value="Chromosome 7"/>
</dbReference>
<dbReference type="GO" id="GO:0006508">
    <property type="term" value="P:proteolysis"/>
    <property type="evidence" value="ECO:0007669"/>
    <property type="project" value="InterPro"/>
</dbReference>
<dbReference type="Gene3D" id="2.40.70.10">
    <property type="entry name" value="Acid Proteases"/>
    <property type="match status" value="1"/>
</dbReference>
<protein>
    <submittedName>
        <fullName evidence="1">Uncharacterized protein</fullName>
    </submittedName>
</protein>
<dbReference type="EMBL" id="CP144694">
    <property type="protein sequence ID" value="WVZ02125.1"/>
    <property type="molecule type" value="Genomic_DNA"/>
</dbReference>
<dbReference type="Pfam" id="PF13650">
    <property type="entry name" value="Asp_protease_2"/>
    <property type="match status" value="1"/>
</dbReference>
<organism evidence="1 2">
    <name type="scientific">Vigna mungo</name>
    <name type="common">Black gram</name>
    <name type="synonym">Phaseolus mungo</name>
    <dbReference type="NCBI Taxonomy" id="3915"/>
    <lineage>
        <taxon>Eukaryota</taxon>
        <taxon>Viridiplantae</taxon>
        <taxon>Streptophyta</taxon>
        <taxon>Embryophyta</taxon>
        <taxon>Tracheophyta</taxon>
        <taxon>Spermatophyta</taxon>
        <taxon>Magnoliopsida</taxon>
        <taxon>eudicotyledons</taxon>
        <taxon>Gunneridae</taxon>
        <taxon>Pentapetalae</taxon>
        <taxon>rosids</taxon>
        <taxon>fabids</taxon>
        <taxon>Fabales</taxon>
        <taxon>Fabaceae</taxon>
        <taxon>Papilionoideae</taxon>
        <taxon>50 kb inversion clade</taxon>
        <taxon>NPAAA clade</taxon>
        <taxon>indigoferoid/millettioid clade</taxon>
        <taxon>Phaseoleae</taxon>
        <taxon>Vigna</taxon>
    </lineage>
</organism>
<dbReference type="InterPro" id="IPR032567">
    <property type="entry name" value="RTL1-rel"/>
</dbReference>
<reference evidence="1 2" key="1">
    <citation type="journal article" date="2023" name="Life. Sci Alliance">
        <title>Evolutionary insights into 3D genome organization and epigenetic landscape of Vigna mungo.</title>
        <authorList>
            <person name="Junaid A."/>
            <person name="Singh B."/>
            <person name="Bhatia S."/>
        </authorList>
    </citation>
    <scope>NUCLEOTIDE SEQUENCE [LARGE SCALE GENOMIC DNA]</scope>
    <source>
        <strain evidence="1">Urdbean</strain>
    </source>
</reference>
<dbReference type="PANTHER" id="PTHR15503:SF22">
    <property type="entry name" value="TRANSPOSON TY3-I GAG POLYPROTEIN"/>
    <property type="match status" value="1"/>
</dbReference>
<sequence>MQARRDKNLSYNSDERYTRGHRCKLQFLLLTTVDTDDPPEGFFKLDSDSTTDPPLEAGLISLHTLLGQWNPRTFRVTASINGYNVQILVDSGATHNFIQIRVAQFLQLPLEPTASPLQAQLPLVDHTFHTDLYPLELSGTDFVLGVHWLSLSTNCDASNTLTGLRLCSNFPFTPLLQLLPFSSMLFLYNHRKTLPLLYPKHLNHDSLPSPTISPPFSPPPRPYPPQGITIILSPSSHTYDQSPSAPTEIEVQVQKMLESGFIKPSTTKLIEAKIGNEGEGHRLKKSKKIEEKKSLGTVRQRRHQQWTPGGFAARKLEGNLARRRLLWKNGLKLIARTFNFVGNRMAQFQHQEGRAGGELENYKWNRARSVQKRLCDLTFSLSCFRVISQFWKLQEFSKKTRFRLRSQLHLLFDQHLHKKSAYVLILKAWHPVKTAWQPVKRAVRGLASCEECWRGDSCCNSGFECSYIWFWDTIQTRSKKNQPLLEGLSNRRGRKARKPLRELFPSPERLL</sequence>
<dbReference type="SUPFAM" id="SSF50630">
    <property type="entry name" value="Acid proteases"/>
    <property type="match status" value="1"/>
</dbReference>
<evidence type="ECO:0000313" key="1">
    <source>
        <dbReference type="EMBL" id="WVZ02125.1"/>
    </source>
</evidence>
<name>A0AAQ3N410_VIGMU</name>
<dbReference type="PANTHER" id="PTHR15503">
    <property type="entry name" value="LDOC1 RELATED"/>
    <property type="match status" value="1"/>
</dbReference>
<gene>
    <name evidence="1" type="ORF">V8G54_022931</name>
</gene>
<dbReference type="InterPro" id="IPR001969">
    <property type="entry name" value="Aspartic_peptidase_AS"/>
</dbReference>
<dbReference type="GO" id="GO:0004190">
    <property type="term" value="F:aspartic-type endopeptidase activity"/>
    <property type="evidence" value="ECO:0007669"/>
    <property type="project" value="InterPro"/>
</dbReference>
<dbReference type="InterPro" id="IPR021109">
    <property type="entry name" value="Peptidase_aspartic_dom_sf"/>
</dbReference>
<proteinExistence type="predicted"/>
<dbReference type="AlphaFoldDB" id="A0AAQ3N410"/>
<accession>A0AAQ3N410</accession>
<evidence type="ECO:0000313" key="2">
    <source>
        <dbReference type="Proteomes" id="UP001374535"/>
    </source>
</evidence>
<dbReference type="CDD" id="cd00303">
    <property type="entry name" value="retropepsin_like"/>
    <property type="match status" value="1"/>
</dbReference>